<comment type="similarity">
    <text evidence="7">Belongs to the binding-protein-dependent transport system permease family.</text>
</comment>
<comment type="caution">
    <text evidence="9">The sequence shown here is derived from an EMBL/GenBank/DDBJ whole genome shotgun (WGS) entry which is preliminary data.</text>
</comment>
<keyword evidence="4 7" id="KW-0812">Transmembrane</keyword>
<name>A0A6B1D5P9_9CHLR</name>
<keyword evidence="5 7" id="KW-1133">Transmembrane helix</keyword>
<evidence type="ECO:0000256" key="1">
    <source>
        <dbReference type="ARBA" id="ARBA00004651"/>
    </source>
</evidence>
<dbReference type="PANTHER" id="PTHR43386:SF1">
    <property type="entry name" value="D,D-DIPEPTIDE TRANSPORT SYSTEM PERMEASE PROTEIN DDPC-RELATED"/>
    <property type="match status" value="1"/>
</dbReference>
<dbReference type="InterPro" id="IPR053523">
    <property type="entry name" value="Oligopeptide_permease_AppC"/>
</dbReference>
<feature type="transmembrane region" description="Helical" evidence="7">
    <location>
        <begin position="157"/>
        <end position="177"/>
    </location>
</feature>
<proteinExistence type="inferred from homology"/>
<dbReference type="InterPro" id="IPR000515">
    <property type="entry name" value="MetI-like"/>
</dbReference>
<dbReference type="GO" id="GO:0005886">
    <property type="term" value="C:plasma membrane"/>
    <property type="evidence" value="ECO:0007669"/>
    <property type="project" value="UniProtKB-SubCell"/>
</dbReference>
<protein>
    <submittedName>
        <fullName evidence="9">ABC transporter permease</fullName>
    </submittedName>
</protein>
<feature type="transmembrane region" description="Helical" evidence="7">
    <location>
        <begin position="204"/>
        <end position="225"/>
    </location>
</feature>
<feature type="transmembrane region" description="Helical" evidence="7">
    <location>
        <begin position="28"/>
        <end position="47"/>
    </location>
</feature>
<evidence type="ECO:0000256" key="6">
    <source>
        <dbReference type="ARBA" id="ARBA00023136"/>
    </source>
</evidence>
<feature type="transmembrane region" description="Helical" evidence="7">
    <location>
        <begin position="262"/>
        <end position="282"/>
    </location>
</feature>
<dbReference type="InterPro" id="IPR025966">
    <property type="entry name" value="OppC_N"/>
</dbReference>
<dbReference type="InterPro" id="IPR050366">
    <property type="entry name" value="BP-dependent_transpt_permease"/>
</dbReference>
<dbReference type="CDD" id="cd06261">
    <property type="entry name" value="TM_PBP2"/>
    <property type="match status" value="1"/>
</dbReference>
<dbReference type="AlphaFoldDB" id="A0A6B1D5P9"/>
<feature type="domain" description="ABC transmembrane type-1" evidence="8">
    <location>
        <begin position="91"/>
        <end position="282"/>
    </location>
</feature>
<dbReference type="Gene3D" id="1.10.3720.10">
    <property type="entry name" value="MetI-like"/>
    <property type="match status" value="1"/>
</dbReference>
<dbReference type="GO" id="GO:0055085">
    <property type="term" value="P:transmembrane transport"/>
    <property type="evidence" value="ECO:0007669"/>
    <property type="project" value="InterPro"/>
</dbReference>
<keyword evidence="2 7" id="KW-0813">Transport</keyword>
<organism evidence="9">
    <name type="scientific">Caldilineaceae bacterium SB0661_bin_32</name>
    <dbReference type="NCBI Taxonomy" id="2605255"/>
    <lineage>
        <taxon>Bacteria</taxon>
        <taxon>Bacillati</taxon>
        <taxon>Chloroflexota</taxon>
        <taxon>Caldilineae</taxon>
        <taxon>Caldilineales</taxon>
        <taxon>Caldilineaceae</taxon>
    </lineage>
</organism>
<dbReference type="SUPFAM" id="SSF161098">
    <property type="entry name" value="MetI-like"/>
    <property type="match status" value="1"/>
</dbReference>
<dbReference type="PROSITE" id="PS50928">
    <property type="entry name" value="ABC_TM1"/>
    <property type="match status" value="1"/>
</dbReference>
<feature type="transmembrane region" description="Helical" evidence="7">
    <location>
        <begin position="133"/>
        <end position="151"/>
    </location>
</feature>
<gene>
    <name evidence="9" type="ORF">F4X14_09520</name>
</gene>
<comment type="subcellular location">
    <subcellularLocation>
        <location evidence="1 7">Cell membrane</location>
        <topology evidence="1 7">Multi-pass membrane protein</topology>
    </subcellularLocation>
</comment>
<dbReference type="EMBL" id="VXMH01000047">
    <property type="protein sequence ID" value="MYC95200.1"/>
    <property type="molecule type" value="Genomic_DNA"/>
</dbReference>
<evidence type="ECO:0000256" key="7">
    <source>
        <dbReference type="RuleBase" id="RU363032"/>
    </source>
</evidence>
<accession>A0A6B1D5P9</accession>
<dbReference type="InterPro" id="IPR035906">
    <property type="entry name" value="MetI-like_sf"/>
</dbReference>
<reference evidence="9" key="1">
    <citation type="submission" date="2019-09" db="EMBL/GenBank/DDBJ databases">
        <title>Characterisation of the sponge microbiome using genome-centric metagenomics.</title>
        <authorList>
            <person name="Engelberts J.P."/>
            <person name="Robbins S.J."/>
            <person name="De Goeij J.M."/>
            <person name="Aranda M."/>
            <person name="Bell S.C."/>
            <person name="Webster N.S."/>
        </authorList>
    </citation>
    <scope>NUCLEOTIDE SEQUENCE</scope>
    <source>
        <strain evidence="9">SB0661_bin_32</strain>
    </source>
</reference>
<evidence type="ECO:0000256" key="3">
    <source>
        <dbReference type="ARBA" id="ARBA00022475"/>
    </source>
</evidence>
<dbReference type="Pfam" id="PF12911">
    <property type="entry name" value="OppC_N"/>
    <property type="match status" value="1"/>
</dbReference>
<keyword evidence="6 7" id="KW-0472">Membrane</keyword>
<dbReference type="PANTHER" id="PTHR43386">
    <property type="entry name" value="OLIGOPEPTIDE TRANSPORT SYSTEM PERMEASE PROTEIN APPC"/>
    <property type="match status" value="1"/>
</dbReference>
<evidence type="ECO:0000256" key="2">
    <source>
        <dbReference type="ARBA" id="ARBA00022448"/>
    </source>
</evidence>
<feature type="transmembrane region" description="Helical" evidence="7">
    <location>
        <begin position="97"/>
        <end position="121"/>
    </location>
</feature>
<evidence type="ECO:0000256" key="5">
    <source>
        <dbReference type="ARBA" id="ARBA00022989"/>
    </source>
</evidence>
<evidence type="ECO:0000259" key="8">
    <source>
        <dbReference type="PROSITE" id="PS50928"/>
    </source>
</evidence>
<sequence>MAAALESQEGGAAAQRRRAWRRFRRHKLALVSAVLMILLIFVAFPLAPVVAPIHPHRIEIKEIGLAPGEEGHLLGTDLTGRDVWSRVVYGGRVSMSVGIVAVALFVTIGTILGSVSGYYGGRVDSLIMRITDTFMAFPTLIILITIVSFIGPGIFNSMLAIGLIGWTGVCRLVRSLILSIRETDYIMAAQAVGVEERWIIIRHILPNVVAPITVAASFGIAGAILTEAGLSFLGLGVQVPTPSWGNMLNEAQNIQIIENMPWFWVPPGLMITICVLAINFIGDGLRDALDPRMSLD</sequence>
<dbReference type="Pfam" id="PF00528">
    <property type="entry name" value="BPD_transp_1"/>
    <property type="match status" value="1"/>
</dbReference>
<dbReference type="NCBIfam" id="NF045476">
    <property type="entry name" value="Opp4C"/>
    <property type="match status" value="1"/>
</dbReference>
<keyword evidence="3" id="KW-1003">Cell membrane</keyword>
<evidence type="ECO:0000256" key="4">
    <source>
        <dbReference type="ARBA" id="ARBA00022692"/>
    </source>
</evidence>
<evidence type="ECO:0000313" key="9">
    <source>
        <dbReference type="EMBL" id="MYC95200.1"/>
    </source>
</evidence>